<protein>
    <recommendedName>
        <fullName evidence="4">AgmX/PglI C-terminal domain-containing protein</fullName>
    </recommendedName>
</protein>
<dbReference type="Proteomes" id="UP001164459">
    <property type="component" value="Chromosome"/>
</dbReference>
<reference evidence="2" key="1">
    <citation type="submission" date="2022-11" db="EMBL/GenBank/DDBJ databases">
        <title>Minimal conservation of predation-associated metabolite biosynthetic gene clusters underscores biosynthetic potential of Myxococcota including descriptions for ten novel species: Archangium lansinium sp. nov., Myxococcus landrumus sp. nov., Nannocystis bai.</title>
        <authorList>
            <person name="Ahearne A."/>
            <person name="Stevens C."/>
            <person name="Dowd S."/>
        </authorList>
    </citation>
    <scope>NUCLEOTIDE SEQUENCE</scope>
    <source>
        <strain evidence="2">Fl3</strain>
    </source>
</reference>
<name>A0ABY7HCC5_9BACT</name>
<organism evidence="2 3">
    <name type="scientific">Nannocystis punicea</name>
    <dbReference type="NCBI Taxonomy" id="2995304"/>
    <lineage>
        <taxon>Bacteria</taxon>
        <taxon>Pseudomonadati</taxon>
        <taxon>Myxococcota</taxon>
        <taxon>Polyangia</taxon>
        <taxon>Nannocystales</taxon>
        <taxon>Nannocystaceae</taxon>
        <taxon>Nannocystis</taxon>
    </lineage>
</organism>
<feature type="region of interest" description="Disordered" evidence="1">
    <location>
        <begin position="210"/>
        <end position="233"/>
    </location>
</feature>
<accession>A0ABY7HCC5</accession>
<evidence type="ECO:0008006" key="4">
    <source>
        <dbReference type="Google" id="ProtNLM"/>
    </source>
</evidence>
<dbReference type="EMBL" id="CP114040">
    <property type="protein sequence ID" value="WAS96679.1"/>
    <property type="molecule type" value="Genomic_DNA"/>
</dbReference>
<evidence type="ECO:0000313" key="3">
    <source>
        <dbReference type="Proteomes" id="UP001164459"/>
    </source>
</evidence>
<keyword evidence="3" id="KW-1185">Reference proteome</keyword>
<evidence type="ECO:0000256" key="1">
    <source>
        <dbReference type="SAM" id="MobiDB-lite"/>
    </source>
</evidence>
<evidence type="ECO:0000313" key="2">
    <source>
        <dbReference type="EMBL" id="WAS96679.1"/>
    </source>
</evidence>
<proteinExistence type="predicted"/>
<gene>
    <name evidence="2" type="ORF">O0S08_11055</name>
</gene>
<dbReference type="RefSeq" id="WP_269039043.1">
    <property type="nucleotide sequence ID" value="NZ_CP114040.1"/>
</dbReference>
<sequence length="233" mass="23282">MASRGFYLVSAALLGGSALLLWLVLGGAPSPGPDASTAAAAAAAAADGRALGVAGADYDPARDPERGDSPRRASADLLAQEPPQVAERPARPPAAVLPPEPPIVGSPGLNAASEASVAAQPKVLAALRADLDGRRDALRKACWPPGSDYGATFTVETTYAADGSLLTLGVSDVPGMPGVGTCLMGQIGQKPPVLADAPGADVTVAVPVVFAGDQKPPEPEPRTFGGDEPDPAR</sequence>